<gene>
    <name evidence="1" type="ORF">L2716_14805</name>
</gene>
<name>A0ABS9H1Z7_9BACL</name>
<dbReference type="Proteomes" id="UP001649381">
    <property type="component" value="Unassembled WGS sequence"/>
</dbReference>
<evidence type="ECO:0008006" key="3">
    <source>
        <dbReference type="Google" id="ProtNLM"/>
    </source>
</evidence>
<keyword evidence="2" id="KW-1185">Reference proteome</keyword>
<dbReference type="RefSeq" id="WP_236337632.1">
    <property type="nucleotide sequence ID" value="NZ_JAKIJS010000001.1"/>
</dbReference>
<reference evidence="1 2" key="1">
    <citation type="submission" date="2022-01" db="EMBL/GenBank/DDBJ databases">
        <title>Alkalihalobacillus sp. EGI L200015, a novel bacterium isolated from a salt lake sediment.</title>
        <authorList>
            <person name="Gao L."/>
            <person name="Fang B.-Z."/>
            <person name="Li W.-J."/>
        </authorList>
    </citation>
    <scope>NUCLEOTIDE SEQUENCE [LARGE SCALE GENOMIC DNA]</scope>
    <source>
        <strain evidence="1 2">KCTC 12718</strain>
    </source>
</reference>
<organism evidence="1 2">
    <name type="scientific">Pseudalkalibacillus berkeleyi</name>
    <dbReference type="NCBI Taxonomy" id="1069813"/>
    <lineage>
        <taxon>Bacteria</taxon>
        <taxon>Bacillati</taxon>
        <taxon>Bacillota</taxon>
        <taxon>Bacilli</taxon>
        <taxon>Bacillales</taxon>
        <taxon>Fictibacillaceae</taxon>
        <taxon>Pseudalkalibacillus</taxon>
    </lineage>
</organism>
<dbReference type="SUPFAM" id="SSF55729">
    <property type="entry name" value="Acyl-CoA N-acyltransferases (Nat)"/>
    <property type="match status" value="1"/>
</dbReference>
<dbReference type="InterPro" id="IPR016181">
    <property type="entry name" value="Acyl_CoA_acyltransferase"/>
</dbReference>
<sequence>MKLTIRPFEDERDMDLQYAFWESVTADLPYAWKPTLSPIHFKDQKKFDPKTRCFAFDGDELVGHMGFTGEGKFVSLGYPWVREGYEGVLQEEMFERIHGYAVSSDYGAEMIAQRFRSQWKDQIAFFKSKGFEETGRSPIYGRPVTTNDLPRDGNDYQVAVETGFNIETFVSVAEQNDATTEQDLTFYRSYYNSVDFDFAVACNLENTTVAYFGVTVRKDTGYSEIIAFTNAQGDSKTFREGLSEVMRELTRRGAKEVGIYEASAPEKEDLTDFNFKQITEDVMLMKKVNH</sequence>
<evidence type="ECO:0000313" key="1">
    <source>
        <dbReference type="EMBL" id="MCF6139007.1"/>
    </source>
</evidence>
<dbReference type="EMBL" id="JAKIJS010000001">
    <property type="protein sequence ID" value="MCF6139007.1"/>
    <property type="molecule type" value="Genomic_DNA"/>
</dbReference>
<proteinExistence type="predicted"/>
<protein>
    <recommendedName>
        <fullName evidence="3">N-acetyltransferase domain-containing protein</fullName>
    </recommendedName>
</protein>
<comment type="caution">
    <text evidence="1">The sequence shown here is derived from an EMBL/GenBank/DDBJ whole genome shotgun (WGS) entry which is preliminary data.</text>
</comment>
<evidence type="ECO:0000313" key="2">
    <source>
        <dbReference type="Proteomes" id="UP001649381"/>
    </source>
</evidence>
<accession>A0ABS9H1Z7</accession>